<dbReference type="RefSeq" id="WP_075707411.1">
    <property type="nucleotide sequence ID" value="NZ_MJMJ01000012.1"/>
</dbReference>
<accession>A0A1Q9HIH5</accession>
<gene>
    <name evidence="2" type="ORF">BIY22_03725</name>
</gene>
<dbReference type="PROSITE" id="PS51257">
    <property type="entry name" value="PROKAR_LIPOPROTEIN"/>
    <property type="match status" value="1"/>
</dbReference>
<feature type="signal peptide" evidence="1">
    <location>
        <begin position="1"/>
        <end position="18"/>
    </location>
</feature>
<dbReference type="Gene3D" id="2.60.120.200">
    <property type="match status" value="1"/>
</dbReference>
<comment type="caution">
    <text evidence="2">The sequence shown here is derived from an EMBL/GenBank/DDBJ whole genome shotgun (WGS) entry which is preliminary data.</text>
</comment>
<sequence>MNIVRCFLAVSISLSLMACGNESSDKPDALPQIPPPPAGGYEPDFSDFETVANIDLGELKELTGQALIDGLENQLNDSLLTRSSTAQFEIIPQWGYDTNLRVVDVNGYYALETTLAAGKVGKPSAGELNGFSFKISLPNGVVKQATLSYQLSLAKPLGFGEAAKSPDYIYLPGLTSGAPEVQNNKPTAAGTGFTYKFSTDRYGYLNAKYADPTNGNLTNAQLQYAEKGIKPTQGQWDLIQQNITVNDFNHDTAQANGSVTTYFNREVVAPKSGSTTDRILVDDTHPYNLQALVEVYRYYKHSVDDISAVQEQKVRIKNLSFAWNNDEVALPPPVDDQPDLAGYPNIKVLDLALLAGMQGSVLVAGIEQQLNKNLPEGTTGTFKVIPKWGFDGASNWDSENLTVEIVQGQYVLQTTIAEQAVGQPADGKEAIRNGFSFLIELPNGKVKEATMSYLYRLSTPLGNGDPSKSPDYIFLPGFTSGDPLVANSASQPGEGFTYKLNTDRYGKLSTRFTDATDNKFYNSVLQQNGADIRIDANLWHLVQQKLQTNDFVGSASTADGSLDMIYKTGAMTAKAGAVTARTQVDAHHDYKLAALMEVYRHWKHSADKESDLKEQLVQIKNITFAWKNDDINEPTTPPAANYCSTKGFTQSRALDLASINGLTGQDLLDKIGQQLGDLPAGTLTFGNSRDNVRIVENAGELALEVTYAAAETGQMATANGTDFSFPFPTGNSKLRGACFAYDLNVAIATNENKDVILLPSILLNSGNTLLSDHRYATNKYKRFSAKFINPPHADLSWLDYGGNSYVNANTWYKINQHLQFDDNGTGTLDFQMNDITYFKPNAGKFDGEAFENVNHRLVDASDVDHVQFIANFDTYRHDAGGDKLQTIQYKNIAMGWNTAN</sequence>
<dbReference type="STRING" id="1381081.BIY22_03725"/>
<evidence type="ECO:0008006" key="4">
    <source>
        <dbReference type="Google" id="ProtNLM"/>
    </source>
</evidence>
<proteinExistence type="predicted"/>
<keyword evidence="1" id="KW-0732">Signal</keyword>
<organism evidence="2 3">
    <name type="scientific">Vibrio panuliri</name>
    <dbReference type="NCBI Taxonomy" id="1381081"/>
    <lineage>
        <taxon>Bacteria</taxon>
        <taxon>Pseudomonadati</taxon>
        <taxon>Pseudomonadota</taxon>
        <taxon>Gammaproteobacteria</taxon>
        <taxon>Vibrionales</taxon>
        <taxon>Vibrionaceae</taxon>
        <taxon>Vibrio</taxon>
    </lineage>
</organism>
<dbReference type="Proteomes" id="UP000186313">
    <property type="component" value="Unassembled WGS sequence"/>
</dbReference>
<feature type="chain" id="PRO_5012548209" description="Lipoprotein" evidence="1">
    <location>
        <begin position="19"/>
        <end position="900"/>
    </location>
</feature>
<dbReference type="EMBL" id="MJMJ01000012">
    <property type="protein sequence ID" value="OLQ90124.1"/>
    <property type="molecule type" value="Genomic_DNA"/>
</dbReference>
<name>A0A1Q9HIH5_9VIBR</name>
<dbReference type="OrthoDB" id="5891081at2"/>
<reference evidence="2 3" key="1">
    <citation type="submission" date="2016-09" db="EMBL/GenBank/DDBJ databases">
        <title>Genomic Taxonomy of the Vibrionaceae.</title>
        <authorList>
            <person name="Gonzalez-Castillo A."/>
            <person name="Gomez-Gil B."/>
            <person name="Enciso-Ibarra K."/>
        </authorList>
    </citation>
    <scope>NUCLEOTIDE SEQUENCE [LARGE SCALE GENOMIC DNA]</scope>
    <source>
        <strain evidence="2 3">CAIM 703</strain>
    </source>
</reference>
<evidence type="ECO:0000313" key="2">
    <source>
        <dbReference type="EMBL" id="OLQ90124.1"/>
    </source>
</evidence>
<protein>
    <recommendedName>
        <fullName evidence="4">Lipoprotein</fullName>
    </recommendedName>
</protein>
<evidence type="ECO:0000313" key="3">
    <source>
        <dbReference type="Proteomes" id="UP000186313"/>
    </source>
</evidence>
<dbReference type="AlphaFoldDB" id="A0A1Q9HIH5"/>
<evidence type="ECO:0000256" key="1">
    <source>
        <dbReference type="SAM" id="SignalP"/>
    </source>
</evidence>